<accession>A0A4C1YY92</accession>
<sequence>MGRRAPLTTPNGPYLQAATLLCYLVTHKPHRDEASRTRLRSRCPSARRGADRTCTSGRRLAYTERAGRNVRQVMPNLNRHALANRLSVTFSKLSEKKSLFFINAVILERRTDAIRSSRQEPCWRPRKCTVLCSLDFDNDDLYNTKRKRLRRIHKGAVPIK</sequence>
<gene>
    <name evidence="1" type="ORF">EVAR_75285_1</name>
</gene>
<dbReference type="EMBL" id="BGZK01001438">
    <property type="protein sequence ID" value="GBP79913.1"/>
    <property type="molecule type" value="Genomic_DNA"/>
</dbReference>
<dbReference type="OrthoDB" id="7312725at2759"/>
<protein>
    <submittedName>
        <fullName evidence="1">Uncharacterized protein</fullName>
    </submittedName>
</protein>
<dbReference type="Proteomes" id="UP000299102">
    <property type="component" value="Unassembled WGS sequence"/>
</dbReference>
<comment type="caution">
    <text evidence="1">The sequence shown here is derived from an EMBL/GenBank/DDBJ whole genome shotgun (WGS) entry which is preliminary data.</text>
</comment>
<evidence type="ECO:0000313" key="1">
    <source>
        <dbReference type="EMBL" id="GBP79913.1"/>
    </source>
</evidence>
<reference evidence="1 2" key="1">
    <citation type="journal article" date="2019" name="Commun. Biol.">
        <title>The bagworm genome reveals a unique fibroin gene that provides high tensile strength.</title>
        <authorList>
            <person name="Kono N."/>
            <person name="Nakamura H."/>
            <person name="Ohtoshi R."/>
            <person name="Tomita M."/>
            <person name="Numata K."/>
            <person name="Arakawa K."/>
        </authorList>
    </citation>
    <scope>NUCLEOTIDE SEQUENCE [LARGE SCALE GENOMIC DNA]</scope>
</reference>
<dbReference type="AlphaFoldDB" id="A0A4C1YY92"/>
<proteinExistence type="predicted"/>
<keyword evidence="2" id="KW-1185">Reference proteome</keyword>
<name>A0A4C1YY92_EUMVA</name>
<organism evidence="1 2">
    <name type="scientific">Eumeta variegata</name>
    <name type="common">Bagworm moth</name>
    <name type="synonym">Eumeta japonica</name>
    <dbReference type="NCBI Taxonomy" id="151549"/>
    <lineage>
        <taxon>Eukaryota</taxon>
        <taxon>Metazoa</taxon>
        <taxon>Ecdysozoa</taxon>
        <taxon>Arthropoda</taxon>
        <taxon>Hexapoda</taxon>
        <taxon>Insecta</taxon>
        <taxon>Pterygota</taxon>
        <taxon>Neoptera</taxon>
        <taxon>Endopterygota</taxon>
        <taxon>Lepidoptera</taxon>
        <taxon>Glossata</taxon>
        <taxon>Ditrysia</taxon>
        <taxon>Tineoidea</taxon>
        <taxon>Psychidae</taxon>
        <taxon>Oiketicinae</taxon>
        <taxon>Eumeta</taxon>
    </lineage>
</organism>
<evidence type="ECO:0000313" key="2">
    <source>
        <dbReference type="Proteomes" id="UP000299102"/>
    </source>
</evidence>